<dbReference type="SMART" id="SM01043">
    <property type="entry name" value="BTAD"/>
    <property type="match status" value="1"/>
</dbReference>
<dbReference type="SUPFAM" id="SSF52540">
    <property type="entry name" value="P-loop containing nucleoside triphosphate hydrolases"/>
    <property type="match status" value="1"/>
</dbReference>
<feature type="domain" description="OmpR/PhoB-type" evidence="4">
    <location>
        <begin position="1"/>
        <end position="96"/>
    </location>
</feature>
<dbReference type="PANTHER" id="PTHR47691:SF3">
    <property type="entry name" value="HTH-TYPE TRANSCRIPTIONAL REGULATOR RV0890C-RELATED"/>
    <property type="match status" value="1"/>
</dbReference>
<dbReference type="Pfam" id="PF03704">
    <property type="entry name" value="BTAD"/>
    <property type="match status" value="1"/>
</dbReference>
<dbReference type="InterPro" id="IPR058852">
    <property type="entry name" value="HTH_77"/>
</dbReference>
<dbReference type="GO" id="GO:0006355">
    <property type="term" value="P:regulation of DNA-templated transcription"/>
    <property type="evidence" value="ECO:0007669"/>
    <property type="project" value="InterPro"/>
</dbReference>
<sequence length="1035" mass="111208">MRFGVLGAVTVWTDDGTTVAVPERKVRALLALLLTDPGRVFTADRLIDAIWPKDPPAKPANALQRKISELRKALDAAEPGARELVAHRPPGYLLRVTPADTDAGRFTAALDLARRTTDPTERADLAQDALALWRGPAYADVADEPYARPGILHLDDARLDATEILAETLVELARHAEALTAVGDLAERHPARPRLIAARMRALYHSGRVTEALDTYAGHHRTLTDDLGLDPDPGLADLHRALLRRELDAPVGHHIPRPAADLIGREDALADIHALLGESRLVTLTGPGGVGKTRLALEAAHHDRDSYPGGVRTVELAALPAGDDPATVAEAVMAALRVGEYATTGPLPPGAPVTPAERVVQAVRDRQMLLVLDNCEHVVGAVAALVSRLLTAAPGLTVLATSQEPLAVAGETLHPVSPLDLPEHTAGIAASGAVRLFTARVAATVPDFTLTDANAPAVAAVCRRLDGIPLALELAAPRVAVLGVEGLLERLDDRFGLLTGGYRDAPTRQRTLRAMIDWSYHLLTPGERALLRRLSVHADGCTLAAAEAVGSGDGIDPGEVLDLLTRLVGRSLVTVTRAGTEPRFRLLESVAAYSAERLDEAGETAAVRRRHAEHYTRLAEEARPHLHGHGQGRWLAVLDTESANLRAVDDADWTPRLVDALTWYWALRGRFTEAERRLTAELERGGPDRLGAWRWGMRRLRGISGEQTRDWTPEAPPESTVDGRTLWFLAYAQTEVVDYASARALTERALEALRAEGDEWGVAAALAIRAVHRFGSGAVGDSERDAQESMAIFDRLGDDWGRLRAIYPLACVAEVNGDYEAAGRLHARGLTMAEELGLWREAADRMCGLGRIALLNGDLAASRRLHEQALRTAVEHRHHNGEVSAEIGLGLTARRAGDLAEAERHLHTMLAWGSEYDFGPITTLMYAELGFVAELRGDADEARRLHAEGLAAARRLDDTRAIALALEGGAGAEALAGDAVTAARLLGRAAAMRTAAGTPLPPGERGDVERIAGKARELLGEKRFAAEYELGAEEG</sequence>
<proteinExistence type="inferred from homology"/>
<evidence type="ECO:0000313" key="5">
    <source>
        <dbReference type="EMBL" id="MBB6036979.1"/>
    </source>
</evidence>
<dbReference type="CDD" id="cd15831">
    <property type="entry name" value="BTAD"/>
    <property type="match status" value="1"/>
</dbReference>
<comment type="caution">
    <text evidence="5">The sequence shown here is derived from an EMBL/GenBank/DDBJ whole genome shotgun (WGS) entry which is preliminary data.</text>
</comment>
<dbReference type="PRINTS" id="PR00364">
    <property type="entry name" value="DISEASERSIST"/>
</dbReference>
<protein>
    <submittedName>
        <fullName evidence="5">Putative ATPase/DNA-binding SARP family transcriptional activator</fullName>
    </submittedName>
</protein>
<name>A0A841FWX3_9ACTN</name>
<dbReference type="Pfam" id="PF25872">
    <property type="entry name" value="HTH_77"/>
    <property type="match status" value="1"/>
</dbReference>
<dbReference type="EMBL" id="JACHGT010000010">
    <property type="protein sequence ID" value="MBB6036979.1"/>
    <property type="molecule type" value="Genomic_DNA"/>
</dbReference>
<dbReference type="Gene3D" id="3.40.50.300">
    <property type="entry name" value="P-loop containing nucleotide triphosphate hydrolases"/>
    <property type="match status" value="1"/>
</dbReference>
<dbReference type="InterPro" id="IPR036388">
    <property type="entry name" value="WH-like_DNA-bd_sf"/>
</dbReference>
<dbReference type="Pfam" id="PF00486">
    <property type="entry name" value="Trans_reg_C"/>
    <property type="match status" value="1"/>
</dbReference>
<dbReference type="SUPFAM" id="SSF46894">
    <property type="entry name" value="C-terminal effector domain of the bipartite response regulators"/>
    <property type="match status" value="1"/>
</dbReference>
<dbReference type="GO" id="GO:0000160">
    <property type="term" value="P:phosphorelay signal transduction system"/>
    <property type="evidence" value="ECO:0007669"/>
    <property type="project" value="InterPro"/>
</dbReference>
<accession>A0A841FWX3</accession>
<gene>
    <name evidence="5" type="ORF">HNR73_004852</name>
</gene>
<organism evidence="5 6">
    <name type="scientific">Phytomonospora endophytica</name>
    <dbReference type="NCBI Taxonomy" id="714109"/>
    <lineage>
        <taxon>Bacteria</taxon>
        <taxon>Bacillati</taxon>
        <taxon>Actinomycetota</taxon>
        <taxon>Actinomycetes</taxon>
        <taxon>Micromonosporales</taxon>
        <taxon>Micromonosporaceae</taxon>
        <taxon>Phytomonospora</taxon>
    </lineage>
</organism>
<dbReference type="RefSeq" id="WP_184789800.1">
    <property type="nucleotide sequence ID" value="NZ_BONT01000056.1"/>
</dbReference>
<dbReference type="SMART" id="SM00862">
    <property type="entry name" value="Trans_reg_C"/>
    <property type="match status" value="1"/>
</dbReference>
<evidence type="ECO:0000313" key="6">
    <source>
        <dbReference type="Proteomes" id="UP000548476"/>
    </source>
</evidence>
<dbReference type="InterPro" id="IPR016032">
    <property type="entry name" value="Sig_transdc_resp-reg_C-effctor"/>
</dbReference>
<dbReference type="InterPro" id="IPR027417">
    <property type="entry name" value="P-loop_NTPase"/>
</dbReference>
<dbReference type="Gene3D" id="1.25.40.10">
    <property type="entry name" value="Tetratricopeptide repeat domain"/>
    <property type="match status" value="2"/>
</dbReference>
<dbReference type="Proteomes" id="UP000548476">
    <property type="component" value="Unassembled WGS sequence"/>
</dbReference>
<keyword evidence="2 3" id="KW-0238">DNA-binding</keyword>
<evidence type="ECO:0000256" key="3">
    <source>
        <dbReference type="PROSITE-ProRule" id="PRU01091"/>
    </source>
</evidence>
<dbReference type="GO" id="GO:0003677">
    <property type="term" value="F:DNA binding"/>
    <property type="evidence" value="ECO:0007669"/>
    <property type="project" value="UniProtKB-UniRule"/>
</dbReference>
<evidence type="ECO:0000259" key="4">
    <source>
        <dbReference type="PROSITE" id="PS51755"/>
    </source>
</evidence>
<dbReference type="PROSITE" id="PS51755">
    <property type="entry name" value="OMPR_PHOB"/>
    <property type="match status" value="1"/>
</dbReference>
<dbReference type="InterPro" id="IPR001867">
    <property type="entry name" value="OmpR/PhoB-type_DNA-bd"/>
</dbReference>
<feature type="DNA-binding region" description="OmpR/PhoB-type" evidence="3">
    <location>
        <begin position="1"/>
        <end position="96"/>
    </location>
</feature>
<reference evidence="5 6" key="1">
    <citation type="submission" date="2020-08" db="EMBL/GenBank/DDBJ databases">
        <title>Genomic Encyclopedia of Type Strains, Phase IV (KMG-IV): sequencing the most valuable type-strain genomes for metagenomic binning, comparative biology and taxonomic classification.</title>
        <authorList>
            <person name="Goeker M."/>
        </authorList>
    </citation>
    <scope>NUCLEOTIDE SEQUENCE [LARGE SCALE GENOMIC DNA]</scope>
    <source>
        <strain evidence="5 6">YIM 65646</strain>
    </source>
</reference>
<dbReference type="InterPro" id="IPR005158">
    <property type="entry name" value="BTAD"/>
</dbReference>
<evidence type="ECO:0000256" key="2">
    <source>
        <dbReference type="ARBA" id="ARBA00023125"/>
    </source>
</evidence>
<dbReference type="SUPFAM" id="SSF48452">
    <property type="entry name" value="TPR-like"/>
    <property type="match status" value="3"/>
</dbReference>
<dbReference type="PANTHER" id="PTHR47691">
    <property type="entry name" value="REGULATOR-RELATED"/>
    <property type="match status" value="1"/>
</dbReference>
<evidence type="ECO:0000256" key="1">
    <source>
        <dbReference type="ARBA" id="ARBA00005820"/>
    </source>
</evidence>
<comment type="similarity">
    <text evidence="1">Belongs to the AfsR/DnrI/RedD regulatory family.</text>
</comment>
<dbReference type="InterPro" id="IPR011990">
    <property type="entry name" value="TPR-like_helical_dom_sf"/>
</dbReference>
<dbReference type="AlphaFoldDB" id="A0A841FWX3"/>
<dbReference type="Gene3D" id="1.10.10.10">
    <property type="entry name" value="Winged helix-like DNA-binding domain superfamily/Winged helix DNA-binding domain"/>
    <property type="match status" value="1"/>
</dbReference>
<keyword evidence="6" id="KW-1185">Reference proteome</keyword>